<dbReference type="SUPFAM" id="SSF51905">
    <property type="entry name" value="FAD/NAD(P)-binding domain"/>
    <property type="match status" value="1"/>
</dbReference>
<sequence length="385" mass="40528">MSTPQAAGQVWAHVGQAFTDPGYDVVVVGAGRMGSACAHFLRQLAPQQKLLLLDEGGLPSEDGATILAPGLWSALDPAPEDLAEANWVRQQLATAFGDVSLESRPLVALQARKTADAQPTAAVLHRFPSLAEVIDPQALPWATLDERAVTYRPGAVALSCGQQAVRRGADLMLNARATLVPGGVKIERLTVTNTHEVVTHETHHLRAARVVVALGAAGPHAAEHDLGVHTAHARAYRQAPRLNVPSTRDTPVVRAGGLTLRAQHGGFTLVPPIHHRDPYGYVPQGGHLTGVPTGLRRETLEDLVALMDAVPVLATEALELGRSLSDVPGAWLALPGGLARGRPLHQPLTEGAWLLLGGPQADVLGLSTAYDLAAALTGVAGRPWH</sequence>
<accession>A0ABV8XSP8</accession>
<dbReference type="RefSeq" id="WP_380041475.1">
    <property type="nucleotide sequence ID" value="NZ_JBHSEH010000024.1"/>
</dbReference>
<comment type="cofactor">
    <cofactor evidence="1">
        <name>FAD</name>
        <dbReference type="ChEBI" id="CHEBI:57692"/>
    </cofactor>
</comment>
<evidence type="ECO:0000259" key="6">
    <source>
        <dbReference type="Pfam" id="PF01266"/>
    </source>
</evidence>
<organism evidence="7 8">
    <name type="scientific">Deinococcus navajonensis</name>
    <dbReference type="NCBI Taxonomy" id="309884"/>
    <lineage>
        <taxon>Bacteria</taxon>
        <taxon>Thermotogati</taxon>
        <taxon>Deinococcota</taxon>
        <taxon>Deinococci</taxon>
        <taxon>Deinococcales</taxon>
        <taxon>Deinococcaceae</taxon>
        <taxon>Deinococcus</taxon>
    </lineage>
</organism>
<dbReference type="InterPro" id="IPR006076">
    <property type="entry name" value="FAD-dep_OxRdtase"/>
</dbReference>
<evidence type="ECO:0000256" key="5">
    <source>
        <dbReference type="ARBA" id="ARBA00023002"/>
    </source>
</evidence>
<dbReference type="Pfam" id="PF01266">
    <property type="entry name" value="DAO"/>
    <property type="match status" value="1"/>
</dbReference>
<evidence type="ECO:0000256" key="3">
    <source>
        <dbReference type="ARBA" id="ARBA00022630"/>
    </source>
</evidence>
<keyword evidence="5" id="KW-0560">Oxidoreductase</keyword>
<keyword evidence="3" id="KW-0285">Flavoprotein</keyword>
<dbReference type="PANTHER" id="PTHR43624:SF2">
    <property type="entry name" value="ELECTRON TRANSFER FLAVOPROTEIN-QUINONE OXIDOREDUCTASE YDIS-RELATED"/>
    <property type="match status" value="1"/>
</dbReference>
<dbReference type="Proteomes" id="UP001595998">
    <property type="component" value="Unassembled WGS sequence"/>
</dbReference>
<keyword evidence="8" id="KW-1185">Reference proteome</keyword>
<evidence type="ECO:0000256" key="1">
    <source>
        <dbReference type="ARBA" id="ARBA00001974"/>
    </source>
</evidence>
<proteinExistence type="inferred from homology"/>
<reference evidence="8" key="1">
    <citation type="journal article" date="2019" name="Int. J. Syst. Evol. Microbiol.">
        <title>The Global Catalogue of Microorganisms (GCM) 10K type strain sequencing project: providing services to taxonomists for standard genome sequencing and annotation.</title>
        <authorList>
            <consortium name="The Broad Institute Genomics Platform"/>
            <consortium name="The Broad Institute Genome Sequencing Center for Infectious Disease"/>
            <person name="Wu L."/>
            <person name="Ma J."/>
        </authorList>
    </citation>
    <scope>NUCLEOTIDE SEQUENCE [LARGE SCALE GENOMIC DNA]</scope>
    <source>
        <strain evidence="8">CCUG 56029</strain>
    </source>
</reference>
<dbReference type="InterPro" id="IPR039651">
    <property type="entry name" value="FixC-like"/>
</dbReference>
<evidence type="ECO:0000256" key="4">
    <source>
        <dbReference type="ARBA" id="ARBA00022827"/>
    </source>
</evidence>
<dbReference type="Gene3D" id="3.30.9.10">
    <property type="entry name" value="D-Amino Acid Oxidase, subunit A, domain 2"/>
    <property type="match status" value="1"/>
</dbReference>
<feature type="domain" description="FAD dependent oxidoreductase" evidence="6">
    <location>
        <begin position="24"/>
        <end position="272"/>
    </location>
</feature>
<dbReference type="EMBL" id="JBHSEH010000024">
    <property type="protein sequence ID" value="MFC4427713.1"/>
    <property type="molecule type" value="Genomic_DNA"/>
</dbReference>
<dbReference type="PANTHER" id="PTHR43624">
    <property type="entry name" value="ELECTRON TRANSFER FLAVOPROTEIN-QUINONE OXIDOREDUCTASE YDIS-RELATED"/>
    <property type="match status" value="1"/>
</dbReference>
<evidence type="ECO:0000313" key="8">
    <source>
        <dbReference type="Proteomes" id="UP001595998"/>
    </source>
</evidence>
<keyword evidence="4" id="KW-0274">FAD</keyword>
<protein>
    <submittedName>
        <fullName evidence="7">FAD-dependent oxidoreductase</fullName>
    </submittedName>
</protein>
<evidence type="ECO:0000313" key="7">
    <source>
        <dbReference type="EMBL" id="MFC4427713.1"/>
    </source>
</evidence>
<dbReference type="Gene3D" id="3.50.50.60">
    <property type="entry name" value="FAD/NAD(P)-binding domain"/>
    <property type="match status" value="1"/>
</dbReference>
<evidence type="ECO:0000256" key="2">
    <source>
        <dbReference type="ARBA" id="ARBA00006796"/>
    </source>
</evidence>
<name>A0ABV8XSP8_9DEIO</name>
<comment type="similarity">
    <text evidence="2">Belongs to the ETF-QO/FixC family.</text>
</comment>
<dbReference type="InterPro" id="IPR036188">
    <property type="entry name" value="FAD/NAD-bd_sf"/>
</dbReference>
<comment type="caution">
    <text evidence="7">The sequence shown here is derived from an EMBL/GenBank/DDBJ whole genome shotgun (WGS) entry which is preliminary data.</text>
</comment>
<gene>
    <name evidence="7" type="ORF">ACFOZ9_15960</name>
</gene>